<dbReference type="SUPFAM" id="SSF52540">
    <property type="entry name" value="P-loop containing nucleoside triphosphate hydrolases"/>
    <property type="match status" value="1"/>
</dbReference>
<organism evidence="5 6">
    <name type="scientific">Actinomadura luzonensis</name>
    <dbReference type="NCBI Taxonomy" id="2805427"/>
    <lineage>
        <taxon>Bacteria</taxon>
        <taxon>Bacillati</taxon>
        <taxon>Actinomycetota</taxon>
        <taxon>Actinomycetes</taxon>
        <taxon>Streptosporangiales</taxon>
        <taxon>Thermomonosporaceae</taxon>
        <taxon>Actinomadura</taxon>
    </lineage>
</organism>
<dbReference type="Gene3D" id="3.40.50.300">
    <property type="entry name" value="P-loop containing nucleotide triphosphate hydrolases"/>
    <property type="match status" value="1"/>
</dbReference>
<dbReference type="InterPro" id="IPR041664">
    <property type="entry name" value="AAA_16"/>
</dbReference>
<dbReference type="InterPro" id="IPR027417">
    <property type="entry name" value="P-loop_NTPase"/>
</dbReference>
<dbReference type="Proteomes" id="UP001317259">
    <property type="component" value="Unassembled WGS sequence"/>
</dbReference>
<dbReference type="InterPro" id="IPR000157">
    <property type="entry name" value="TIR_dom"/>
</dbReference>
<feature type="domain" description="Orc1-like AAA ATPase" evidence="3">
    <location>
        <begin position="237"/>
        <end position="382"/>
    </location>
</feature>
<evidence type="ECO:0000259" key="3">
    <source>
        <dbReference type="Pfam" id="PF13191"/>
    </source>
</evidence>
<feature type="region of interest" description="Disordered" evidence="2">
    <location>
        <begin position="193"/>
        <end position="216"/>
    </location>
</feature>
<feature type="coiled-coil region" evidence="1">
    <location>
        <begin position="129"/>
        <end position="163"/>
    </location>
</feature>
<dbReference type="Pfam" id="PF13191">
    <property type="entry name" value="AAA_16"/>
    <property type="match status" value="1"/>
</dbReference>
<dbReference type="Pfam" id="PF13676">
    <property type="entry name" value="TIR_2"/>
    <property type="match status" value="1"/>
</dbReference>
<dbReference type="InterPro" id="IPR035897">
    <property type="entry name" value="Toll_tir_struct_dom_sf"/>
</dbReference>
<dbReference type="SUPFAM" id="SSF52200">
    <property type="entry name" value="Toll/Interleukin receptor TIR domain"/>
    <property type="match status" value="1"/>
</dbReference>
<evidence type="ECO:0000256" key="1">
    <source>
        <dbReference type="SAM" id="Coils"/>
    </source>
</evidence>
<feature type="domain" description="TIR" evidence="4">
    <location>
        <begin position="14"/>
        <end position="128"/>
    </location>
</feature>
<dbReference type="SUPFAM" id="SSF48452">
    <property type="entry name" value="TPR-like"/>
    <property type="match status" value="1"/>
</dbReference>
<dbReference type="Gene3D" id="3.40.50.10140">
    <property type="entry name" value="Toll/interleukin-1 receptor homology (TIR) domain"/>
    <property type="match status" value="1"/>
</dbReference>
<sequence>MRHPNDEIRNYLKVFICFTGDGAEFAVDLHKRLDGLPFVIPWIYTDRPLGLFFPDGMREGIDEANVLIAVVTRQLRGSQKCTQEIIYAQRHGKSVIPLLVHPDAPDDVFYQGYSPLDCTGGLARQWDQLRRELEDLATSKGTLARLKQERDTVKWELERAGDERRPALADELSLLDARISELEARMARPRDAMRMQEEQTRLSQEREKQRTSRAVESSGIILVNDPPPMARNLFLDREDPIDVLKRCLHEPRIRLLALFGRPGIGKTAMISQWREGLLEEKPAPIGAFVYLTPYSTHPLRPAVLLEDLRKTVRDPAVRDRLGQRLNDRSLALADKLDEVLRVLTEPTVVVIDDAEALLDSYGRISDPALGDIVARLMRRSDHPVKIVLITDKPPNLLINGNPATVAPLNLEEGLPAPVADFFLRALDEDDACGLRNAHQEDLAWACKLTDGSPRALQALSVVLRQNRDTSLPELLRTLDGLESGQAVLNYLIGRVFDRVDREEWRVLQVLAVYRRPVPHGAVDSVLRQYLPGCQSEPTLRHLTNKRLIRRFGDRYYLPPLPDGEFVFSQVRSGSPDDDPGSPEFTKLSLCRLAATFYRDARKRDPRSVDDLDAYFAEIDLLMRAHDHVAAYKLIDKVDEDHLSGWGHSDALDSWRRELIGKLDFWGREVNNLVTLADARGQQGDLQQQLAFLEDAVKVAEPTGHLETLVGLDIDVGSARLRCGLYDQAHESYVRAEQGARELRDADLEAQARHGLALCLARMGRLEEALRLLNDVGAGAARGLLDAERLLSLAWVLGQLDRTDEAKEALRRGHDLRKRDDWLLEGHLFAEEAEILIAEGQWQQALAPAREATKIAARTRDSRLSCEANRTLAVALLCGKQIDEAWHAANTAVHNGDDLWSMSAFAVKGIAAFRHGRDAAAREAFLEAYLRARTLHERAADNYQVLDTKGLVLYGLNLCGGPEQFDRAVAAYRKARHLAPARGAARRARLLLEQLCMDGHPEGWQEICRAASGR</sequence>
<evidence type="ECO:0000313" key="5">
    <source>
        <dbReference type="EMBL" id="MCK2218292.1"/>
    </source>
</evidence>
<gene>
    <name evidence="5" type="ORF">MF672_031545</name>
</gene>
<proteinExistence type="predicted"/>
<protein>
    <submittedName>
        <fullName evidence="5">TIR domain-containing protein</fullName>
    </submittedName>
</protein>
<dbReference type="Gene3D" id="1.25.40.10">
    <property type="entry name" value="Tetratricopeptide repeat domain"/>
    <property type="match status" value="2"/>
</dbReference>
<feature type="compositionally biased region" description="Basic and acidic residues" evidence="2">
    <location>
        <begin position="193"/>
        <end position="210"/>
    </location>
</feature>
<dbReference type="EMBL" id="JAKRKC020000002">
    <property type="protein sequence ID" value="MCK2218292.1"/>
    <property type="molecule type" value="Genomic_DNA"/>
</dbReference>
<dbReference type="RefSeq" id="WP_242381366.1">
    <property type="nucleotide sequence ID" value="NZ_JAKRKC020000002.1"/>
</dbReference>
<evidence type="ECO:0000313" key="6">
    <source>
        <dbReference type="Proteomes" id="UP001317259"/>
    </source>
</evidence>
<evidence type="ECO:0000256" key="2">
    <source>
        <dbReference type="SAM" id="MobiDB-lite"/>
    </source>
</evidence>
<dbReference type="InterPro" id="IPR011990">
    <property type="entry name" value="TPR-like_helical_dom_sf"/>
</dbReference>
<comment type="caution">
    <text evidence="5">The sequence shown here is derived from an EMBL/GenBank/DDBJ whole genome shotgun (WGS) entry which is preliminary data.</text>
</comment>
<accession>A0ABT0G106</accession>
<reference evidence="5 6" key="1">
    <citation type="submission" date="2022-04" db="EMBL/GenBank/DDBJ databases">
        <title>Genome draft of Actinomadura sp. ATCC 31491.</title>
        <authorList>
            <person name="Shi X."/>
            <person name="Du Y."/>
        </authorList>
    </citation>
    <scope>NUCLEOTIDE SEQUENCE [LARGE SCALE GENOMIC DNA]</scope>
    <source>
        <strain evidence="5 6">ATCC 31491</strain>
    </source>
</reference>
<keyword evidence="6" id="KW-1185">Reference proteome</keyword>
<keyword evidence="1" id="KW-0175">Coiled coil</keyword>
<evidence type="ECO:0000259" key="4">
    <source>
        <dbReference type="Pfam" id="PF13676"/>
    </source>
</evidence>
<name>A0ABT0G106_9ACTN</name>